<name>A0A167V7E5_9AGAM</name>
<organism evidence="2 3">
    <name type="scientific">Athelia psychrophila</name>
    <dbReference type="NCBI Taxonomy" id="1759441"/>
    <lineage>
        <taxon>Eukaryota</taxon>
        <taxon>Fungi</taxon>
        <taxon>Dikarya</taxon>
        <taxon>Basidiomycota</taxon>
        <taxon>Agaricomycotina</taxon>
        <taxon>Agaricomycetes</taxon>
        <taxon>Agaricomycetidae</taxon>
        <taxon>Atheliales</taxon>
        <taxon>Atheliaceae</taxon>
        <taxon>Athelia</taxon>
    </lineage>
</organism>
<evidence type="ECO:0000256" key="1">
    <source>
        <dbReference type="SAM" id="MobiDB-lite"/>
    </source>
</evidence>
<evidence type="ECO:0000313" key="2">
    <source>
        <dbReference type="EMBL" id="KZP04719.1"/>
    </source>
</evidence>
<protein>
    <submittedName>
        <fullName evidence="2">Uncharacterized protein</fullName>
    </submittedName>
</protein>
<keyword evidence="3" id="KW-1185">Reference proteome</keyword>
<dbReference type="STRING" id="436010.A0A167V7E5"/>
<evidence type="ECO:0000313" key="3">
    <source>
        <dbReference type="Proteomes" id="UP000076532"/>
    </source>
</evidence>
<dbReference type="OrthoDB" id="3237250at2759"/>
<dbReference type="AlphaFoldDB" id="A0A167V7E5"/>
<accession>A0A167V7E5</accession>
<dbReference type="Proteomes" id="UP000076532">
    <property type="component" value="Unassembled WGS sequence"/>
</dbReference>
<dbReference type="EMBL" id="KV417894">
    <property type="protein sequence ID" value="KZP04719.1"/>
    <property type="molecule type" value="Genomic_DNA"/>
</dbReference>
<proteinExistence type="predicted"/>
<gene>
    <name evidence="2" type="ORF">FIBSPDRAFT_904070</name>
</gene>
<sequence length="852" mass="95429">MVVIVGPKPVHCSHDGLELAYLLAERPVDPGTFASILSAASESVTVTSLSLTFLVASARGQPQVPASQKILPDLLERSRLGQTQARAPPRRNIIFQARVPELSSLASLPPSPQFLAIGLLPKRSTRDPRDIPALTAPQPPRTTAQKDRAIPVRFAHKPTLNLTYYLPGPSNESRQFSPISALAWEEFVLMRLLVATMATAAPSVFAVGQDIYVSPNVHRPPSAEELSQLDAQFSDPLLPSDAMHLRYADNRFPYLGFTMPDARYTSTILRPLHCSRNTLPIRILDGQYCLDPGLAASWDELESNLRMLASKLFEHFRPGMPWNFEAFPFPEDYGYRRGRHTEDGMRRAAMRARKAFGPLIALCSFAVAMTPHFTQQAPEWLHCLSKNGGHPRWLQELQRTPIVDFSPQAGRIGVVIRPKGLFLEHIPRFVKANVPVWLLWNQVADYAGTKCSDYRPTEEAVAAAKRFARLGPTYEPLSDCMPFVAASALEQPPEPEKFSGQRRGESLHEFMARRAEKDALQQETELPHAHAARMQRIVSAEAYPLPGKRGAKVFEWEKEGSYWIRRVMSRGLVEQRWGDMAPGHLRYNSFANEWDLCELFDPTAEPPADEEYDDLEHDYIHGLAVEQAVHETLRARTLAGATGRDVPMGTNNLEEAYAPAPNRGAFTQPEPLDVVLRSRYGFSGYPDPSTPEASLWHFTRKTLSDTRSPWARLDLQATVCNFVRSTIGDSVPPELCDMSPSSASPITYFNDYLLVERVANRSRVFYRLVPRRSRANEDAVWDLLVPDPITAVECIRRGHALLGKAELVNFFLQTGRPFSTRMPIHPAPPPPLSGPGLLNQYNPSNRCYSWGQ</sequence>
<reference evidence="2 3" key="1">
    <citation type="journal article" date="2016" name="Mol. Biol. Evol.">
        <title>Comparative Genomics of Early-Diverging Mushroom-Forming Fungi Provides Insights into the Origins of Lignocellulose Decay Capabilities.</title>
        <authorList>
            <person name="Nagy L.G."/>
            <person name="Riley R."/>
            <person name="Tritt A."/>
            <person name="Adam C."/>
            <person name="Daum C."/>
            <person name="Floudas D."/>
            <person name="Sun H."/>
            <person name="Yadav J.S."/>
            <person name="Pangilinan J."/>
            <person name="Larsson K.H."/>
            <person name="Matsuura K."/>
            <person name="Barry K."/>
            <person name="Labutti K."/>
            <person name="Kuo R."/>
            <person name="Ohm R.A."/>
            <person name="Bhattacharya S.S."/>
            <person name="Shirouzu T."/>
            <person name="Yoshinaga Y."/>
            <person name="Martin F.M."/>
            <person name="Grigoriev I.V."/>
            <person name="Hibbett D.S."/>
        </authorList>
    </citation>
    <scope>NUCLEOTIDE SEQUENCE [LARGE SCALE GENOMIC DNA]</scope>
    <source>
        <strain evidence="2 3">CBS 109695</strain>
    </source>
</reference>
<feature type="region of interest" description="Disordered" evidence="1">
    <location>
        <begin position="126"/>
        <end position="146"/>
    </location>
</feature>